<dbReference type="InterPro" id="IPR002477">
    <property type="entry name" value="Peptidoglycan-bd-like"/>
</dbReference>
<organism evidence="3 4">
    <name type="scientific">Pseudotabrizicola algicola</name>
    <dbReference type="NCBI Taxonomy" id="2709381"/>
    <lineage>
        <taxon>Bacteria</taxon>
        <taxon>Pseudomonadati</taxon>
        <taxon>Pseudomonadota</taxon>
        <taxon>Alphaproteobacteria</taxon>
        <taxon>Rhodobacterales</taxon>
        <taxon>Paracoccaceae</taxon>
        <taxon>Pseudotabrizicola</taxon>
    </lineage>
</organism>
<comment type="caution">
    <text evidence="3">The sequence shown here is derived from an EMBL/GenBank/DDBJ whole genome shotgun (WGS) entry which is preliminary data.</text>
</comment>
<proteinExistence type="predicted"/>
<feature type="domain" description="Peptidoglycan binding-like" evidence="2">
    <location>
        <begin position="202"/>
        <end position="255"/>
    </location>
</feature>
<sequence length="263" mass="28034">MQKFVISTFIATSLALAAPATAQTDLSDIVSGVAKSLLAQELDQNAFREAQRVNTVAAYRSYLERFPNGTQRAAAERALARLGAPVTGTQPAPVVTPPATPPDASAASVEAGIGLTRAQRTTLQRQLTALGYPTGVADGLWGTNTRSAIQRWQTANKLNATGYVTASQVRLIQQQAGAVAEPSPSTPANEDALEERLLSLTASERREVQRMLTRLGYNTGGVDGVFGRNTRAALAAWQRDEAVRASGYITADQLRELRRQTGA</sequence>
<evidence type="ECO:0000313" key="4">
    <source>
        <dbReference type="Proteomes" id="UP000481421"/>
    </source>
</evidence>
<dbReference type="Gene3D" id="1.10.101.10">
    <property type="entry name" value="PGBD-like superfamily/PGBD"/>
    <property type="match status" value="2"/>
</dbReference>
<dbReference type="InterPro" id="IPR036366">
    <property type="entry name" value="PGBDSf"/>
</dbReference>
<feature type="domain" description="Peptidoglycan binding-like" evidence="2">
    <location>
        <begin position="117"/>
        <end position="169"/>
    </location>
</feature>
<keyword evidence="4" id="KW-1185">Reference proteome</keyword>
<accession>A0A6B3RMD4</accession>
<dbReference type="SUPFAM" id="SSF47090">
    <property type="entry name" value="PGBD-like"/>
    <property type="match status" value="2"/>
</dbReference>
<feature type="chain" id="PRO_5025626870" evidence="1">
    <location>
        <begin position="23"/>
        <end position="263"/>
    </location>
</feature>
<reference evidence="3 4" key="1">
    <citation type="submission" date="2020-02" db="EMBL/GenBank/DDBJ databases">
        <title>Rhodobacter algicola sp. nov., isolated from microalga culture.</title>
        <authorList>
            <person name="Park C.-Y."/>
        </authorList>
    </citation>
    <scope>NUCLEOTIDE SEQUENCE [LARGE SCALE GENOMIC DNA]</scope>
    <source>
        <strain evidence="3 4">ETT8</strain>
    </source>
</reference>
<evidence type="ECO:0000256" key="1">
    <source>
        <dbReference type="SAM" id="SignalP"/>
    </source>
</evidence>
<gene>
    <name evidence="3" type="ORF">G3572_13425</name>
</gene>
<protein>
    <submittedName>
        <fullName evidence="3">Peptidoglycan-binding protein</fullName>
    </submittedName>
</protein>
<dbReference type="RefSeq" id="WP_164612714.1">
    <property type="nucleotide sequence ID" value="NZ_JAAIKE010000004.1"/>
</dbReference>
<name>A0A6B3RMD4_9RHOB</name>
<dbReference type="InterPro" id="IPR036365">
    <property type="entry name" value="PGBD-like_sf"/>
</dbReference>
<dbReference type="Proteomes" id="UP000481421">
    <property type="component" value="Unassembled WGS sequence"/>
</dbReference>
<evidence type="ECO:0000259" key="2">
    <source>
        <dbReference type="Pfam" id="PF01471"/>
    </source>
</evidence>
<keyword evidence="1" id="KW-0732">Signal</keyword>
<evidence type="ECO:0000313" key="3">
    <source>
        <dbReference type="EMBL" id="NEX47210.1"/>
    </source>
</evidence>
<feature type="signal peptide" evidence="1">
    <location>
        <begin position="1"/>
        <end position="22"/>
    </location>
</feature>
<dbReference type="Pfam" id="PF01471">
    <property type="entry name" value="PG_binding_1"/>
    <property type="match status" value="2"/>
</dbReference>
<dbReference type="AlphaFoldDB" id="A0A6B3RMD4"/>
<dbReference type="EMBL" id="JAAIKE010000004">
    <property type="protein sequence ID" value="NEX47210.1"/>
    <property type="molecule type" value="Genomic_DNA"/>
</dbReference>